<dbReference type="EMBL" id="CP150484">
    <property type="protein sequence ID" value="WYW19527.1"/>
    <property type="molecule type" value="Genomic_DNA"/>
</dbReference>
<gene>
    <name evidence="1" type="ORF">LCL61_28680</name>
</gene>
<sequence length="450" mass="49707">MGNSSGISRGDRNRNTRLARLRALVPAQNAIVGIDLADTKQMVVVTDHDSKVLARKTFRCRAWDLGTALDWAAQRASTAGHTGITVACEPTGHRWRVLGQLAADRGMPFVCVQPAMTSWSRRAEDLTHDKTDEKDAVLIARLTAQLRCYIPEPVDEVWGRLRHLGARREQLIVDMVSQIQQIRALLECVWPAALDTARRPFRSRTWVAAISVICGRDHGELTRTRRLGPARFEQVVRREITRRGGQKPSLRIVRELFAALEDPRGVIAHRAGALERVHLLLADWAEDQRRLADTETRMLTVLDKLRLTDLVTSIVGLSAIGAAAILAETGDLTRFTSARAVVKHAGLAPREKTSGTFTGRTKLTGQGRPSLRLAAWRAVWGAQRANPVYAARYQHLTSRTENKLTPTQAQAAIAASILRHLHAVITTGCRWDPQTATHGTRISTPSAIAA</sequence>
<dbReference type="Proteomes" id="UP001456344">
    <property type="component" value="Chromosome"/>
</dbReference>
<accession>A0ACD5BJB5</accession>
<evidence type="ECO:0000313" key="1">
    <source>
        <dbReference type="EMBL" id="WYW19527.1"/>
    </source>
</evidence>
<organism evidence="1 2">
    <name type="scientific">Amycolatopsis coloradensis</name>
    <dbReference type="NCBI Taxonomy" id="76021"/>
    <lineage>
        <taxon>Bacteria</taxon>
        <taxon>Bacillati</taxon>
        <taxon>Actinomycetota</taxon>
        <taxon>Actinomycetes</taxon>
        <taxon>Pseudonocardiales</taxon>
        <taxon>Pseudonocardiaceae</taxon>
        <taxon>Amycolatopsis</taxon>
    </lineage>
</organism>
<proteinExistence type="predicted"/>
<name>A0ACD5BJB5_9PSEU</name>
<protein>
    <submittedName>
        <fullName evidence="1">IS110 family transposase</fullName>
    </submittedName>
</protein>
<keyword evidence="2" id="KW-1185">Reference proteome</keyword>
<reference evidence="1" key="1">
    <citation type="submission" date="2023-10" db="EMBL/GenBank/DDBJ databases">
        <title>Whole genome sequencing of actinobacterial strain Amycolatopsis sp. (BCA-696) identifies the underlying plant growth-promoting genes.</title>
        <authorList>
            <person name="Gandham P."/>
            <person name="Vadla N."/>
            <person name="Saji A."/>
            <person name="Srinivas V."/>
            <person name="Ruperao P."/>
            <person name="Selvanayagam S."/>
            <person name="Saxena R.K."/>
            <person name="Rathore A."/>
            <person name="Gopalakrishnan S."/>
            <person name="Thakur V."/>
        </authorList>
    </citation>
    <scope>NUCLEOTIDE SEQUENCE</scope>
    <source>
        <strain evidence="1">BCA-696</strain>
    </source>
</reference>
<evidence type="ECO:0000313" key="2">
    <source>
        <dbReference type="Proteomes" id="UP001456344"/>
    </source>
</evidence>